<organism evidence="2">
    <name type="scientific">bioreactor metagenome</name>
    <dbReference type="NCBI Taxonomy" id="1076179"/>
    <lineage>
        <taxon>unclassified sequences</taxon>
        <taxon>metagenomes</taxon>
        <taxon>ecological metagenomes</taxon>
    </lineage>
</organism>
<accession>A0A645BYP1</accession>
<gene>
    <name evidence="2" type="ORF">SDC9_116719</name>
</gene>
<keyword evidence="1" id="KW-0472">Membrane</keyword>
<evidence type="ECO:0000313" key="2">
    <source>
        <dbReference type="EMBL" id="MPM69771.1"/>
    </source>
</evidence>
<protein>
    <submittedName>
        <fullName evidence="2">Uncharacterized protein</fullName>
    </submittedName>
</protein>
<proteinExistence type="predicted"/>
<comment type="caution">
    <text evidence="2">The sequence shown here is derived from an EMBL/GenBank/DDBJ whole genome shotgun (WGS) entry which is preliminary data.</text>
</comment>
<name>A0A645BYP1_9ZZZZ</name>
<keyword evidence="1" id="KW-0812">Transmembrane</keyword>
<evidence type="ECO:0000256" key="1">
    <source>
        <dbReference type="SAM" id="Phobius"/>
    </source>
</evidence>
<feature type="transmembrane region" description="Helical" evidence="1">
    <location>
        <begin position="67"/>
        <end position="89"/>
    </location>
</feature>
<sequence length="162" mass="17702">MSISRVRTRVASSDWCASRNVVSVISSFFCSSIHLTSPSGPRSSSICFTPGFTGEANLGTVGASKSFLFLASGSLTMMLPIYLSTFVALSCELCIWNSSGDSSIKRVWHRPAWKVGWAIMLLRNAVFVFTPRIRISLMARCILRTAPSKVRSSVVILTSRLS</sequence>
<dbReference type="EMBL" id="VSSQ01023069">
    <property type="protein sequence ID" value="MPM69771.1"/>
    <property type="molecule type" value="Genomic_DNA"/>
</dbReference>
<reference evidence="2" key="1">
    <citation type="submission" date="2019-08" db="EMBL/GenBank/DDBJ databases">
        <authorList>
            <person name="Kucharzyk K."/>
            <person name="Murdoch R.W."/>
            <person name="Higgins S."/>
            <person name="Loffler F."/>
        </authorList>
    </citation>
    <scope>NUCLEOTIDE SEQUENCE</scope>
</reference>
<keyword evidence="1" id="KW-1133">Transmembrane helix</keyword>
<dbReference type="AlphaFoldDB" id="A0A645BYP1"/>